<dbReference type="InterPro" id="IPR025697">
    <property type="entry name" value="CLU_dom"/>
</dbReference>
<feature type="compositionally biased region" description="Basic residues" evidence="1">
    <location>
        <begin position="861"/>
        <end position="892"/>
    </location>
</feature>
<name>A0A0L0DLF1_THETB</name>
<dbReference type="PANTHER" id="PTHR12601:SF6">
    <property type="entry name" value="CLUSTERED MITOCHONDRIA PROTEIN HOMOLOG"/>
    <property type="match status" value="1"/>
</dbReference>
<feature type="region of interest" description="Disordered" evidence="1">
    <location>
        <begin position="1"/>
        <end position="33"/>
    </location>
</feature>
<dbReference type="GO" id="GO:0005737">
    <property type="term" value="C:cytoplasm"/>
    <property type="evidence" value="ECO:0007669"/>
    <property type="project" value="TreeGrafter"/>
</dbReference>
<reference evidence="3 4" key="1">
    <citation type="submission" date="2010-05" db="EMBL/GenBank/DDBJ databases">
        <title>The Genome Sequence of Thecamonas trahens ATCC 50062.</title>
        <authorList>
            <consortium name="The Broad Institute Genome Sequencing Platform"/>
            <person name="Russ C."/>
            <person name="Cuomo C."/>
            <person name="Shea T."/>
            <person name="Young S.K."/>
            <person name="Zeng Q."/>
            <person name="Koehrsen M."/>
            <person name="Haas B."/>
            <person name="Borodovsky M."/>
            <person name="Guigo R."/>
            <person name="Alvarado L."/>
            <person name="Berlin A."/>
            <person name="Bochicchio J."/>
            <person name="Borenstein D."/>
            <person name="Chapman S."/>
            <person name="Chen Z."/>
            <person name="Freedman E."/>
            <person name="Gellesch M."/>
            <person name="Goldberg J."/>
            <person name="Griggs A."/>
            <person name="Gujja S."/>
            <person name="Heilman E."/>
            <person name="Heiman D."/>
            <person name="Hepburn T."/>
            <person name="Howarth C."/>
            <person name="Jen D."/>
            <person name="Larson L."/>
            <person name="Mehta T."/>
            <person name="Park D."/>
            <person name="Pearson M."/>
            <person name="Roberts A."/>
            <person name="Saif S."/>
            <person name="Shenoy N."/>
            <person name="Sisk P."/>
            <person name="Stolte C."/>
            <person name="Sykes S."/>
            <person name="Thomson T."/>
            <person name="Walk T."/>
            <person name="White J."/>
            <person name="Yandava C."/>
            <person name="Burger G."/>
            <person name="Gray M.W."/>
            <person name="Holland P.W.H."/>
            <person name="King N."/>
            <person name="Lang F.B.F."/>
            <person name="Roger A.J."/>
            <person name="Ruiz-Trillo I."/>
            <person name="Lander E."/>
            <person name="Nusbaum C."/>
        </authorList>
    </citation>
    <scope>NUCLEOTIDE SEQUENCE [LARGE SCALE GENOMIC DNA]</scope>
    <source>
        <strain evidence="3 4">ATCC 50062</strain>
    </source>
</reference>
<dbReference type="InterPro" id="IPR033646">
    <property type="entry name" value="CLU-central"/>
</dbReference>
<evidence type="ECO:0000256" key="1">
    <source>
        <dbReference type="SAM" id="MobiDB-lite"/>
    </source>
</evidence>
<organism evidence="3 4">
    <name type="scientific">Thecamonas trahens ATCC 50062</name>
    <dbReference type="NCBI Taxonomy" id="461836"/>
    <lineage>
        <taxon>Eukaryota</taxon>
        <taxon>Apusozoa</taxon>
        <taxon>Apusomonadida</taxon>
        <taxon>Apusomonadidae</taxon>
        <taxon>Thecamonas</taxon>
    </lineage>
</organism>
<sequence length="939" mass="101126">MYHPLDDGAPSSAPAPTATRTAAPERAASNAECNSSVDWNRMYQEVLESESADREEQLAMVRGEFEAAARAHAKIIVDEMHLPPTAQTHPPSQSMGGVAGGDKYVVDGMLLKFARDTTGLYGGDAFAGKAAAHELLGAEAVTSAYVPGLGAPLLALVDYSGFRLVAAALVPIVPPESLVHGSSDAGVTVHQAAPESATGRALEQLGVGLNLAEHAVTSRDGSATIQTRLAADVEVHVGTDGRTYVLDTARLFPPDEPVVTLRGSHLYRLLRPELVSAFPHPLSPDAFRTHNARVRAAVAHLRTHVIPAFARELHDAYAAAHAEIEAQARAADKDGAHASRDVEPQTWNELAASITSLAKDFVVAGEALRHEIRLAVEARSRILPTASEGKAESDEASEVTGLDLGPRSVHLQAIRAWPRAHSGGRAAELDAAVLDILEDALHEWGINVRYLGAVAGLVEEKGGVAAARLRRLLLTEMVSRTLKVELREIMRDCGGVGRDENELRARIVDHFNLVLGTSRAATTVWARGGSFVAHVAAKYPMDVEHGAELRTSVDLGLVFARVQAATGIHFTEAVNGTMVRQPMSVLALAAPFKASQVASVTPRTPMVRLQMASHAKVVAMGQRVLQVADRDLWTASTAYYPKLAPDLKHALMAAPDVAALWFITARFADQLGADDVTAHAAYARARMLISTCDPSSSLDANLAVGEIERHYAHFVLERNIVLKGLKLLARAPPSPTGKPMGRLVPVSDGGSQIEWLWNARMLECLSSGSSISFCGPGIEVKLPYRLASSGRNSRWIWDSEKLQLDASSHNGNVPWKTTMFRCGREGDLFTSADGSVSYTFERANNKVLRAERIIPAQGQHGSRHAHQPFGHHGRAKPFGHHSAAKPFGHHSAAKPFGAPQQQKLVQERPWQVTFRMIGRVPLALMVLAIEIEAMVRKSY</sequence>
<evidence type="ECO:0000313" key="4">
    <source>
        <dbReference type="Proteomes" id="UP000054408"/>
    </source>
</evidence>
<evidence type="ECO:0000259" key="2">
    <source>
        <dbReference type="PROSITE" id="PS51823"/>
    </source>
</evidence>
<dbReference type="AlphaFoldDB" id="A0A0L0DLF1"/>
<evidence type="ECO:0000313" key="3">
    <source>
        <dbReference type="EMBL" id="KNC53060.1"/>
    </source>
</evidence>
<proteinExistence type="predicted"/>
<dbReference type="GO" id="GO:0003729">
    <property type="term" value="F:mRNA binding"/>
    <property type="evidence" value="ECO:0007669"/>
    <property type="project" value="TreeGrafter"/>
</dbReference>
<dbReference type="RefSeq" id="XP_013754736.1">
    <property type="nucleotide sequence ID" value="XM_013899282.1"/>
</dbReference>
<dbReference type="Pfam" id="PF13236">
    <property type="entry name" value="CLU"/>
    <property type="match status" value="1"/>
</dbReference>
<feature type="compositionally biased region" description="Low complexity" evidence="1">
    <location>
        <begin position="9"/>
        <end position="29"/>
    </location>
</feature>
<keyword evidence="4" id="KW-1185">Reference proteome</keyword>
<feature type="domain" description="Clu" evidence="2">
    <location>
        <begin position="3"/>
        <end position="259"/>
    </location>
</feature>
<dbReference type="OrthoDB" id="626167at2759"/>
<dbReference type="Proteomes" id="UP000054408">
    <property type="component" value="Unassembled WGS sequence"/>
</dbReference>
<dbReference type="PROSITE" id="PS51823">
    <property type="entry name" value="CLU"/>
    <property type="match status" value="1"/>
</dbReference>
<dbReference type="InterPro" id="IPR027523">
    <property type="entry name" value="CLU_prot"/>
</dbReference>
<dbReference type="GO" id="GO:0048312">
    <property type="term" value="P:intracellular distribution of mitochondria"/>
    <property type="evidence" value="ECO:0007669"/>
    <property type="project" value="TreeGrafter"/>
</dbReference>
<dbReference type="Pfam" id="PF12807">
    <property type="entry name" value="eIF3_p135"/>
    <property type="match status" value="1"/>
</dbReference>
<gene>
    <name evidence="3" type="ORF">AMSG_09355</name>
</gene>
<dbReference type="EMBL" id="GL349478">
    <property type="protein sequence ID" value="KNC53060.1"/>
    <property type="molecule type" value="Genomic_DNA"/>
</dbReference>
<dbReference type="PANTHER" id="PTHR12601">
    <property type="entry name" value="EUKARYOTIC TRANSLATION INITIATION FACTOR 3 SUBUNIT EIF-3"/>
    <property type="match status" value="1"/>
</dbReference>
<dbReference type="eggNOG" id="KOG1839">
    <property type="taxonomic scope" value="Eukaryota"/>
</dbReference>
<feature type="region of interest" description="Disordered" evidence="1">
    <location>
        <begin position="858"/>
        <end position="895"/>
    </location>
</feature>
<accession>A0A0L0DLF1</accession>
<protein>
    <recommendedName>
        <fullName evidence="2">Clu domain-containing protein</fullName>
    </recommendedName>
</protein>
<dbReference type="GeneID" id="25567837"/>